<dbReference type="InterPro" id="IPR029636">
    <property type="entry name" value="Csf1"/>
</dbReference>
<sequence>MDVTSYFSSQSVSSRDNLNWVFLVDWILAFISCIAVIFFFNRAMAWAVSTSLNFVLWKRHKVRYKVQSFKISYLGGRVFFKNLTVISDNQIVFIHQGWFTWRYWLNASRKSDYIFDRVFKSEGDAENLRSPFNDSLPARFALEAYGLEIFMYNRTEVYDNILNFLNKHDVETPDDSADEKEGNVGLRQRKHVNTDIHDVPRTVAPIIEGMNELKINRNLGPYSLLRTLPIELSIKKASLVLGNENTSSLVVSSCSGITGELTIAPSKCSLDYYKIVSNLKLQKFQSFMKPNISSTKNLTPTSIDAIRAYKQKRRLQRLRRFLGSVVLKIVHKRDRKTLERDNSQKYEEMWPGLKRYLLDDNQDVRTYHYQSFEYAKFSQILESDYMHLVYYYDVPGVVPQNPPPTLASDGPDVRNGGPPPMAGMDIRLSKPIFHYGPWAERQRSTIHKAFFPSACRDALAFDKLKPGSDRIYTGFQLKAEIVDSGILIIPFREGSKNPQYHDQASTEHDSGETNSIRPFGWLELGLGKGSSIHSHVSYVPTPDGWQNHMDIKLLTPKLSSSVNHDVFFSAKEHSVSCDVGYPLKWNGPTVWTFNNHSLEANTFFLREHVTLIVDMLDDFASGDPVPYELFRPFTYKVKWNISLFAIYLNINDFNIIDNSTDFNDNSFVSFQGEDFFLDIEIPLDAVVRTSNTITYKLKTDFFDLRLDTPPWHTTNNFLKRRTVGRANNFEITGSYTYFSMVDIDSVDNIVIACTCDDTTLECYGFIVRYIMVIKENYFGDHIHFQTASEFTETKAKGSMDMLKSQSEELPATTAYRTENETDVLFSFCVNNGSLVLPGHLYDCESHVALHFSSLDIDIRFTNYYMDMQADFSPVYARLVKDCDPEEIFNVIIKEPKFKPELFIDCLSVHGHRMFGIPPAEPTYFCKWDFVSGNIVNHSSCEFIDGLSKAISNLGFGYKDVENALIAGEEVIHDAVALAFTCPLVDLNLRTGDDVLKCTLQPIDFKFNDLSNERYTGRMSLDIPSIIVTSFCVLSSDKLTMAFETSLKLTDFVQKEDMDLKRQLQQKHIQLHDGPFHRSPFILARANRAGKNNTYSQSYGSIKPSFSIPDLPWPLNEQTVDILIEDFPTEMMSAFSDGGSSSSFTSFEDSESDLRDFAVNKPIMAGDGFRPVLEYDDRDYTPQIKPDPKYEFDNIIVNVGSIRGFASPESCSTLVDIMHDMDNFDVKGVMDSLHIDIIDAVMRLHSTKCEAFNIRVVNPVLSFRFGEFNASSIDDVFDSGSKLPDHLVLEIMNPSLVVSKKVTRSRVQVKSDLVGKVEESLTGALHLREVVLGIRRADAVRAENEELVFRCSLQDLEFWFTDDETDGFTGSLNIRIWDNAIESLYLAWLGQYLSELHALGVALGKRHKALADNVRLSKIDLMHLVSAASVDHKVLHDPSVITKPSNVIRTSKDHIRYQDSWKVVTRLRHVIDSVPESWRKRTDALFRACKWDADSSARAEVLEVFSRWRTWEFSNIEHSYIFRFVFGGLKDTPVKGSAVQFTLESFALRLSAYDLEDDYIRLDYVSLGFMKTMKKVDDAFKKLVPDTHPDIHHIDITMGLSYLRSKFSLHCLRLKDFMETFKPIADHSEVQEVQIKDGIPSSFSFSCFLETFDNKVELSQIASNISGTGLTISAFALIPELKTDPMPLNVSLESELFSTEVHLNNMTLMGSAVKGGNMFFSSVGPIETGLKNVLLQAESIKLSAGNDTDDYVAFVAAVLEDELPRFDDIRALISKSQKPELSPLSSSSEHGLLDFGFPLSIKIETKSIDAKVQLLTPLRYVILSQNFVFKGQVLQGIFVSDLSVTKAASSLQANNPNGSGHTFVRADLSKFSVFLRVKSDPALLSVESSINMEHSRLSFPKVVDSTRLFYDIHEQIFDNVNKLKMAINRISKQLNPESTNSSPSASLPSIVFKVESLAEYMAIVVSGSSCELSLESRIVSLSCCNYTFNDGEKAAINRVRPHGWIKFPSTRLVVAGSNLPHNKFEVMEVDFEMKLLEPEKEDQRYQSFQILSQWCRFVLSPSVLIKFLVLGHDLREALLPFLDKKSSEKISEPVVKKIEPSESMWSSFSLHMLSHNMCIGWLFEEGMMDVEDIPGLIAGYEKAYITSAKGMGKVSMVGAYLSRAHGDQPSNFYSTSSEIDKLDRAFFPGFQLTYVIAFTDEGKRIRTRLKGEQLDFRVHSRSLLLLDKMWRSFTAVEKVIKQLEKVATPRKHIQLSSTEKTEDLATSLGINFIDCLMTFDGASISISRPDLSTEDEKASLFLRAPAVNIAAEYHKASKGGKHVLKWEVLTSSSENILYAACVPVILDVYRGCRSLMRSSQSPSAEIETSQKAKLPSTKSGFDISNFVDMFDICFALRIEPQTLSLSCEPTAKVEAIVSFDGIDIHFNTIESKGISGAVEIENVIIKLQHVYSRQTSGSIVIEDFLLSGIMKSQKQGESLVTVGSISDVNGYVNMTQLQDLDLFRDIWMPNEFFEQYVAVDEEVLDDSADPKTFAARVKEVSSTAAFPWFLNFNVLNVGFTVDLGKSLGVVTLSLDRVWAFSRKTIDWEQNFKLEFNNFRLTSKGRLGGELELNKLRLHSAIAWERDHESIPSVLLSAGFDSLQAKASFDFHTFFIADIQTIGVKVYNQKGVGVLDSLVASGHVGSIQLFLTALSASNFLEIYHTGQRMHHDINLSYNEVLHDSAMLRHDDLRNTTNSLTRARSVILNHHDLNMKSKKKAVQDFAHAIVKLKTALDVSVEAIDIHIYPSSLLDSQVLVMQLGSANAAFTQDQEDRVASKLNLKLKDVKVALSTVKNSAPESALQEVEISKYVKHAKTAKGGTIFVFPSLAVSMSTWQHNNSNTVEYIYESSFGGKVDVRWNLGSINFIREMWTVHANALSTRLNTRRLSTLGETDGEEVMNNSTVLSIFETVNIEDRLKNVEEDKQFIYVPIVSPRIETPQLKELGDATPPLEWFGLHRDKFPNLTHQVIIMGLQKIVEAAETQYARVLK</sequence>
<keyword evidence="1" id="KW-0472">Membrane</keyword>
<dbReference type="OrthoDB" id="10051416at2759"/>
<dbReference type="RefSeq" id="XP_022457376.1">
    <property type="nucleotide sequence ID" value="XM_022603501.1"/>
</dbReference>
<dbReference type="Pfam" id="PF21678">
    <property type="entry name" value="Csf1_N"/>
    <property type="match status" value="2"/>
</dbReference>
<dbReference type="InterPro" id="IPR048636">
    <property type="entry name" value="Csf1_N"/>
</dbReference>
<evidence type="ECO:0000259" key="2">
    <source>
        <dbReference type="Pfam" id="PF21678"/>
    </source>
</evidence>
<evidence type="ECO:0000313" key="5">
    <source>
        <dbReference type="Proteomes" id="UP000019384"/>
    </source>
</evidence>
<dbReference type="HOGENOM" id="CLU_000126_1_0_1"/>
<feature type="transmembrane region" description="Helical" evidence="1">
    <location>
        <begin position="20"/>
        <end position="40"/>
    </location>
</feature>
<organism evidence="4 5">
    <name type="scientific">Kuraishia capsulata CBS 1993</name>
    <dbReference type="NCBI Taxonomy" id="1382522"/>
    <lineage>
        <taxon>Eukaryota</taxon>
        <taxon>Fungi</taxon>
        <taxon>Dikarya</taxon>
        <taxon>Ascomycota</taxon>
        <taxon>Saccharomycotina</taxon>
        <taxon>Pichiomycetes</taxon>
        <taxon>Pichiales</taxon>
        <taxon>Pichiaceae</taxon>
        <taxon>Kuraishia</taxon>
    </lineage>
</organism>
<reference evidence="4" key="1">
    <citation type="submission" date="2013-12" db="EMBL/GenBank/DDBJ databases">
        <authorList>
            <person name="Genoscope - CEA"/>
        </authorList>
    </citation>
    <scope>NUCLEOTIDE SEQUENCE</scope>
    <source>
        <strain evidence="4">CBS 1993</strain>
    </source>
</reference>
<dbReference type="GO" id="GO:0016020">
    <property type="term" value="C:membrane"/>
    <property type="evidence" value="ECO:0007669"/>
    <property type="project" value="InterPro"/>
</dbReference>
<feature type="domain" description="Csf1 C-terminal region" evidence="3">
    <location>
        <begin position="2028"/>
        <end position="3027"/>
    </location>
</feature>
<evidence type="ECO:0000259" key="3">
    <source>
        <dbReference type="Pfam" id="PF25038"/>
    </source>
</evidence>
<feature type="domain" description="Csf1 N-terminal" evidence="2">
    <location>
        <begin position="33"/>
        <end position="794"/>
    </location>
</feature>
<feature type="domain" description="Csf1 N-terminal" evidence="2">
    <location>
        <begin position="815"/>
        <end position="1559"/>
    </location>
</feature>
<reference evidence="4" key="2">
    <citation type="submission" date="2014-02" db="EMBL/GenBank/DDBJ databases">
        <title>Complete DNA sequence of /Kuraishia capsulata/ illustrates novel genomic features among budding yeasts (/Saccharomycotina/).</title>
        <authorList>
            <person name="Morales L."/>
            <person name="Noel B."/>
            <person name="Porcel B."/>
            <person name="Marcet-Houben M."/>
            <person name="Hullo M-F."/>
            <person name="Sacerdot C."/>
            <person name="Tekaia F."/>
            <person name="Leh-Louis V."/>
            <person name="Despons L."/>
            <person name="Khanna V."/>
            <person name="Aury J-M."/>
            <person name="Barbe V."/>
            <person name="Couloux A."/>
            <person name="Labadie K."/>
            <person name="Pelletier E."/>
            <person name="Souciet J-L."/>
            <person name="Boekhout T."/>
            <person name="Gabaldon T."/>
            <person name="Wincker P."/>
            <person name="Dujon B."/>
        </authorList>
    </citation>
    <scope>NUCLEOTIDE SEQUENCE</scope>
    <source>
        <strain evidence="4">CBS 1993</strain>
    </source>
</reference>
<keyword evidence="1" id="KW-1133">Transmembrane helix</keyword>
<evidence type="ECO:0000256" key="1">
    <source>
        <dbReference type="SAM" id="Phobius"/>
    </source>
</evidence>
<dbReference type="GO" id="GO:0006113">
    <property type="term" value="P:fermentation"/>
    <property type="evidence" value="ECO:0007669"/>
    <property type="project" value="InterPro"/>
</dbReference>
<dbReference type="GeneID" id="34518764"/>
<keyword evidence="1" id="KW-0812">Transmembrane</keyword>
<dbReference type="PANTHER" id="PTHR32085">
    <property type="entry name" value="PROTEIN CSF1"/>
    <property type="match status" value="1"/>
</dbReference>
<dbReference type="PANTHER" id="PTHR32085:SF3">
    <property type="entry name" value="PROTEIN CSF1"/>
    <property type="match status" value="1"/>
</dbReference>
<gene>
    <name evidence="4" type="ORF">KUCA_T00001333001</name>
</gene>
<dbReference type="Pfam" id="PF25038">
    <property type="entry name" value="Csf1_C"/>
    <property type="match status" value="1"/>
</dbReference>
<keyword evidence="5" id="KW-1185">Reference proteome</keyword>
<dbReference type="Proteomes" id="UP000019384">
    <property type="component" value="Unassembled WGS sequence"/>
</dbReference>
<dbReference type="InterPro" id="IPR056779">
    <property type="entry name" value="Csf1_C"/>
</dbReference>
<dbReference type="STRING" id="1382522.W6MGR2"/>
<evidence type="ECO:0000313" key="4">
    <source>
        <dbReference type="EMBL" id="CDK25364.1"/>
    </source>
</evidence>
<name>W6MGR2_9ASCO</name>
<proteinExistence type="predicted"/>
<dbReference type="EMBL" id="HG793126">
    <property type="protein sequence ID" value="CDK25364.1"/>
    <property type="molecule type" value="Genomic_DNA"/>
</dbReference>
<protein>
    <recommendedName>
        <fullName evidence="6">Protein CSF1</fullName>
    </recommendedName>
</protein>
<evidence type="ECO:0008006" key="6">
    <source>
        <dbReference type="Google" id="ProtNLM"/>
    </source>
</evidence>
<accession>W6MGR2</accession>